<evidence type="ECO:0000313" key="3">
    <source>
        <dbReference type="Proteomes" id="UP000006591"/>
    </source>
</evidence>
<keyword evidence="3" id="KW-1185">Reference proteome</keyword>
<feature type="compositionally biased region" description="Low complexity" evidence="1">
    <location>
        <begin position="124"/>
        <end position="138"/>
    </location>
</feature>
<evidence type="ECO:0000256" key="1">
    <source>
        <dbReference type="SAM" id="MobiDB-lite"/>
    </source>
</evidence>
<dbReference type="EnsemblPlants" id="ONIVA04G00990.1">
    <property type="protein sequence ID" value="ONIVA04G00990.1"/>
    <property type="gene ID" value="ONIVA04G00990"/>
</dbReference>
<feature type="compositionally biased region" description="Acidic residues" evidence="1">
    <location>
        <begin position="1"/>
        <end position="11"/>
    </location>
</feature>
<feature type="compositionally biased region" description="Low complexity" evidence="1">
    <location>
        <begin position="275"/>
        <end position="287"/>
    </location>
</feature>
<protein>
    <submittedName>
        <fullName evidence="2">Uncharacterized protein</fullName>
    </submittedName>
</protein>
<reference evidence="2" key="1">
    <citation type="submission" date="2015-04" db="UniProtKB">
        <authorList>
            <consortium name="EnsemblPlants"/>
        </authorList>
    </citation>
    <scope>IDENTIFICATION</scope>
    <source>
        <strain evidence="2">SL10</strain>
    </source>
</reference>
<dbReference type="Proteomes" id="UP000006591">
    <property type="component" value="Chromosome 4"/>
</dbReference>
<dbReference type="HOGENOM" id="CLU_928681_0_0_1"/>
<name>A0A0E0GXB4_ORYNI</name>
<feature type="compositionally biased region" description="Polar residues" evidence="1">
    <location>
        <begin position="245"/>
        <end position="267"/>
    </location>
</feature>
<reference evidence="2" key="2">
    <citation type="submission" date="2018-04" db="EMBL/GenBank/DDBJ databases">
        <title>OnivRS2 (Oryza nivara Reference Sequence Version 2).</title>
        <authorList>
            <person name="Zhang J."/>
            <person name="Kudrna D."/>
            <person name="Lee S."/>
            <person name="Talag J."/>
            <person name="Rajasekar S."/>
            <person name="Welchert J."/>
            <person name="Hsing Y.-I."/>
            <person name="Wing R.A."/>
        </authorList>
    </citation>
    <scope>NUCLEOTIDE SEQUENCE [LARGE SCALE GENOMIC DNA]</scope>
    <source>
        <strain evidence="2">SL10</strain>
    </source>
</reference>
<dbReference type="Gramene" id="ONIVA04G00990.1">
    <property type="protein sequence ID" value="ONIVA04G00990.1"/>
    <property type="gene ID" value="ONIVA04G00990"/>
</dbReference>
<dbReference type="AlphaFoldDB" id="A0A0E0GXB4"/>
<feature type="compositionally biased region" description="Polar residues" evidence="1">
    <location>
        <begin position="288"/>
        <end position="300"/>
    </location>
</feature>
<proteinExistence type="predicted"/>
<evidence type="ECO:0000313" key="2">
    <source>
        <dbReference type="EnsemblPlants" id="ONIVA04G00990.1"/>
    </source>
</evidence>
<organism evidence="2">
    <name type="scientific">Oryza nivara</name>
    <name type="common">Indian wild rice</name>
    <name type="synonym">Oryza sativa f. spontanea</name>
    <dbReference type="NCBI Taxonomy" id="4536"/>
    <lineage>
        <taxon>Eukaryota</taxon>
        <taxon>Viridiplantae</taxon>
        <taxon>Streptophyta</taxon>
        <taxon>Embryophyta</taxon>
        <taxon>Tracheophyta</taxon>
        <taxon>Spermatophyta</taxon>
        <taxon>Magnoliopsida</taxon>
        <taxon>Liliopsida</taxon>
        <taxon>Poales</taxon>
        <taxon>Poaceae</taxon>
        <taxon>BOP clade</taxon>
        <taxon>Oryzoideae</taxon>
        <taxon>Oryzeae</taxon>
        <taxon>Oryzinae</taxon>
        <taxon>Oryza</taxon>
    </lineage>
</organism>
<sequence>MSDQQQEEDLEEKQKMGDQQQEEDQNPREAEMIAEAPVQLFSITQMCHADVPRGVARARSGVRIILKKPFTSVKSTPPVAATAVGAHSNSRTSAATKRQACATPSPMPGQYLRPAPNGIILTSLGPGSGPTPSASPPAMNLSGRNSSGSVHALPSRPMSPRMKCTRAPPSGRERCSTACGERTSRMVSGTGGCMRRLSRITARRYAGVVPRSPPWWSAAATTWRHSLSWISGSMTRCARVHSTHDTTVSVPPLRNSATRPTISSSVSARPELRPSLSSQPAASASASCPTGTRRSSSEST</sequence>
<feature type="region of interest" description="Disordered" evidence="1">
    <location>
        <begin position="243"/>
        <end position="300"/>
    </location>
</feature>
<accession>A0A0E0GXB4</accession>
<feature type="region of interest" description="Disordered" evidence="1">
    <location>
        <begin position="124"/>
        <end position="176"/>
    </location>
</feature>
<feature type="region of interest" description="Disordered" evidence="1">
    <location>
        <begin position="1"/>
        <end position="31"/>
    </location>
</feature>